<sequence>MAVCGNRAKARRHRAADAAGGEDTPGRATS</sequence>
<name>A0ABS5TNH3_9ACTN</name>
<protein>
    <submittedName>
        <fullName evidence="2">Uncharacterized protein</fullName>
    </submittedName>
</protein>
<feature type="region of interest" description="Disordered" evidence="1">
    <location>
        <begin position="1"/>
        <end position="30"/>
    </location>
</feature>
<dbReference type="Proteomes" id="UP001197247">
    <property type="component" value="Unassembled WGS sequence"/>
</dbReference>
<evidence type="ECO:0000313" key="2">
    <source>
        <dbReference type="EMBL" id="MBT0772652.1"/>
    </source>
</evidence>
<comment type="caution">
    <text evidence="2">The sequence shown here is derived from an EMBL/GenBank/DDBJ whole genome shotgun (WGS) entry which is preliminary data.</text>
</comment>
<evidence type="ECO:0000256" key="1">
    <source>
        <dbReference type="SAM" id="MobiDB-lite"/>
    </source>
</evidence>
<keyword evidence="3" id="KW-1185">Reference proteome</keyword>
<dbReference type="RefSeq" id="WP_214159194.1">
    <property type="nucleotide sequence ID" value="NZ_JAHBAY010000013.1"/>
</dbReference>
<reference evidence="2 3" key="1">
    <citation type="submission" date="2021-05" db="EMBL/GenBank/DDBJ databases">
        <title>Kineosporia and Streptomyces sp. nov. two new marine actinobacteria isolated from Coral.</title>
        <authorList>
            <person name="Buangrab K."/>
            <person name="Sutthacheep M."/>
            <person name="Yeemin T."/>
            <person name="Harunari E."/>
            <person name="Igarashi Y."/>
            <person name="Kanchanasin P."/>
            <person name="Tanasupawat S."/>
            <person name="Phongsopitanun W."/>
        </authorList>
    </citation>
    <scope>NUCLEOTIDE SEQUENCE [LARGE SCALE GENOMIC DNA]</scope>
    <source>
        <strain evidence="2 3">J2-2</strain>
    </source>
</reference>
<proteinExistence type="predicted"/>
<dbReference type="EMBL" id="JAHBAY010000013">
    <property type="protein sequence ID" value="MBT0772652.1"/>
    <property type="molecule type" value="Genomic_DNA"/>
</dbReference>
<accession>A0ABS5TNH3</accession>
<evidence type="ECO:0000313" key="3">
    <source>
        <dbReference type="Proteomes" id="UP001197247"/>
    </source>
</evidence>
<organism evidence="2 3">
    <name type="scientific">Kineosporia corallincola</name>
    <dbReference type="NCBI Taxonomy" id="2835133"/>
    <lineage>
        <taxon>Bacteria</taxon>
        <taxon>Bacillati</taxon>
        <taxon>Actinomycetota</taxon>
        <taxon>Actinomycetes</taxon>
        <taxon>Kineosporiales</taxon>
        <taxon>Kineosporiaceae</taxon>
        <taxon>Kineosporia</taxon>
    </lineage>
</organism>
<gene>
    <name evidence="2" type="ORF">KIH74_27155</name>
</gene>